<keyword evidence="1" id="KW-0472">Membrane</keyword>
<accession>A1BG71</accession>
<dbReference type="KEGG" id="cph:Cpha266_1369"/>
<evidence type="ECO:0000313" key="2">
    <source>
        <dbReference type="EMBL" id="ABL65398.1"/>
    </source>
</evidence>
<protein>
    <submittedName>
        <fullName evidence="2">Uncharacterized protein</fullName>
    </submittedName>
</protein>
<proteinExistence type="predicted"/>
<keyword evidence="3" id="KW-1185">Reference proteome</keyword>
<sequence length="177" mass="20469">MLQRNPKVIDGKYANSFPVVVQRIEVSLGWAYANRNTKKLSRIFRLRPRRPAGHITPCRNQSMLIALINREDDSDNNTGKKIAVYLGIPADRYYRKKNNTGKLGFKRGIFGKYALCLKYSCFFTMFTLSPPNCPNQVMIKTEPLSNPINWDMIILIGWYLFLATITATTYILNRRKK</sequence>
<keyword evidence="1" id="KW-1133">Transmembrane helix</keyword>
<name>A1BG71_CHLPD</name>
<organism evidence="2 3">
    <name type="scientific">Chlorobium phaeobacteroides (strain DSM 266 / SMG 266 / 2430)</name>
    <dbReference type="NCBI Taxonomy" id="290317"/>
    <lineage>
        <taxon>Bacteria</taxon>
        <taxon>Pseudomonadati</taxon>
        <taxon>Chlorobiota</taxon>
        <taxon>Chlorobiia</taxon>
        <taxon>Chlorobiales</taxon>
        <taxon>Chlorobiaceae</taxon>
        <taxon>Chlorobium/Pelodictyon group</taxon>
        <taxon>Chlorobium</taxon>
    </lineage>
</organism>
<evidence type="ECO:0000256" key="1">
    <source>
        <dbReference type="SAM" id="Phobius"/>
    </source>
</evidence>
<gene>
    <name evidence="2" type="ordered locus">Cpha266_1369</name>
</gene>
<reference evidence="2 3" key="1">
    <citation type="submission" date="2006-12" db="EMBL/GenBank/DDBJ databases">
        <title>Complete sequence of Chlorobium phaeobacteroides DSM 266.</title>
        <authorList>
            <consortium name="US DOE Joint Genome Institute"/>
            <person name="Copeland A."/>
            <person name="Lucas S."/>
            <person name="Lapidus A."/>
            <person name="Barry K."/>
            <person name="Detter J.C."/>
            <person name="Glavina del Rio T."/>
            <person name="Hammon N."/>
            <person name="Israni S."/>
            <person name="Pitluck S."/>
            <person name="Goltsman E."/>
            <person name="Schmutz J."/>
            <person name="Larimer F."/>
            <person name="Land M."/>
            <person name="Hauser L."/>
            <person name="Mikhailova N."/>
            <person name="Li T."/>
            <person name="Overmann J."/>
            <person name="Bryant D.A."/>
            <person name="Richardson P."/>
        </authorList>
    </citation>
    <scope>NUCLEOTIDE SEQUENCE [LARGE SCALE GENOMIC DNA]</scope>
    <source>
        <strain evidence="2 3">DSM 266</strain>
    </source>
</reference>
<dbReference type="Proteomes" id="UP000008701">
    <property type="component" value="Chromosome"/>
</dbReference>
<feature type="transmembrane region" description="Helical" evidence="1">
    <location>
        <begin position="109"/>
        <end position="128"/>
    </location>
</feature>
<dbReference type="AlphaFoldDB" id="A1BG71"/>
<keyword evidence="1" id="KW-0812">Transmembrane</keyword>
<dbReference type="EMBL" id="CP000492">
    <property type="protein sequence ID" value="ABL65398.1"/>
    <property type="molecule type" value="Genomic_DNA"/>
</dbReference>
<feature type="transmembrane region" description="Helical" evidence="1">
    <location>
        <begin position="148"/>
        <end position="172"/>
    </location>
</feature>
<dbReference type="HOGENOM" id="CLU_1515281_0_0_10"/>
<evidence type="ECO:0000313" key="3">
    <source>
        <dbReference type="Proteomes" id="UP000008701"/>
    </source>
</evidence>